<organism evidence="2">
    <name type="scientific">bioreactor metagenome</name>
    <dbReference type="NCBI Taxonomy" id="1076179"/>
    <lineage>
        <taxon>unclassified sequences</taxon>
        <taxon>metagenomes</taxon>
        <taxon>ecological metagenomes</taxon>
    </lineage>
</organism>
<reference evidence="2" key="1">
    <citation type="submission" date="2019-08" db="EMBL/GenBank/DDBJ databases">
        <authorList>
            <person name="Kucharzyk K."/>
            <person name="Murdoch R.W."/>
            <person name="Higgins S."/>
            <person name="Loffler F."/>
        </authorList>
    </citation>
    <scope>NUCLEOTIDE SEQUENCE</scope>
</reference>
<dbReference type="SUPFAM" id="SSF52218">
    <property type="entry name" value="Flavoproteins"/>
    <property type="match status" value="1"/>
</dbReference>
<dbReference type="Gene3D" id="3.40.50.360">
    <property type="match status" value="1"/>
</dbReference>
<dbReference type="InterPro" id="IPR001226">
    <property type="entry name" value="Flavodoxin_CS"/>
</dbReference>
<dbReference type="PANTHER" id="PTHR39201:SF1">
    <property type="entry name" value="FLAVODOXIN-LIKE DOMAIN-CONTAINING PROTEIN"/>
    <property type="match status" value="1"/>
</dbReference>
<accession>A0A644YBN5</accession>
<name>A0A644YBN5_9ZZZZ</name>
<dbReference type="GO" id="GO:0009055">
    <property type="term" value="F:electron transfer activity"/>
    <property type="evidence" value="ECO:0007669"/>
    <property type="project" value="InterPro"/>
</dbReference>
<gene>
    <name evidence="2" type="ORF">SDC9_71859</name>
</gene>
<dbReference type="InterPro" id="IPR008254">
    <property type="entry name" value="Flavodoxin/NO_synth"/>
</dbReference>
<dbReference type="Pfam" id="PF12682">
    <property type="entry name" value="Flavodoxin_4"/>
    <property type="match status" value="1"/>
</dbReference>
<dbReference type="PROSITE" id="PS00201">
    <property type="entry name" value="FLAVODOXIN"/>
    <property type="match status" value="1"/>
</dbReference>
<comment type="caution">
    <text evidence="2">The sequence shown here is derived from an EMBL/GenBank/DDBJ whole genome shotgun (WGS) entry which is preliminary data.</text>
</comment>
<feature type="domain" description="Flavodoxin-like" evidence="1">
    <location>
        <begin position="3"/>
        <end position="158"/>
    </location>
</feature>
<dbReference type="PANTHER" id="PTHR39201">
    <property type="entry name" value="EXPORTED PROTEIN-RELATED"/>
    <property type="match status" value="1"/>
</dbReference>
<dbReference type="GO" id="GO:0010181">
    <property type="term" value="F:FMN binding"/>
    <property type="evidence" value="ECO:0007669"/>
    <property type="project" value="InterPro"/>
</dbReference>
<dbReference type="PROSITE" id="PS50902">
    <property type="entry name" value="FLAVODOXIN_LIKE"/>
    <property type="match status" value="1"/>
</dbReference>
<evidence type="ECO:0000313" key="2">
    <source>
        <dbReference type="EMBL" id="MPM25368.1"/>
    </source>
</evidence>
<evidence type="ECO:0000259" key="1">
    <source>
        <dbReference type="PROSITE" id="PS50902"/>
    </source>
</evidence>
<proteinExistence type="predicted"/>
<sequence>MSTLIVYFSFDGNTKFIAEKIAETLNADIIELKTSKKYPTEGFLKYFCGGKSVIFGEKPKLTNTSIDLNRYETIVIGTPVWAGSYTPPIKSFIRQYKIQGKQIALFASHGGNGAEKCFAKLKEALPGNKFIGETAYVEPKKNPEDSSSKAVRWASDILAV</sequence>
<protein>
    <recommendedName>
        <fullName evidence="1">Flavodoxin-like domain-containing protein</fullName>
    </recommendedName>
</protein>
<dbReference type="AlphaFoldDB" id="A0A644YBN5"/>
<dbReference type="EMBL" id="VSSQ01004480">
    <property type="protein sequence ID" value="MPM25368.1"/>
    <property type="molecule type" value="Genomic_DNA"/>
</dbReference>
<dbReference type="InterPro" id="IPR029039">
    <property type="entry name" value="Flavoprotein-like_sf"/>
</dbReference>